<evidence type="ECO:0000256" key="8">
    <source>
        <dbReference type="SAM" id="Phobius"/>
    </source>
</evidence>
<dbReference type="PROSITE" id="PS50893">
    <property type="entry name" value="ABC_TRANSPORTER_2"/>
    <property type="match status" value="2"/>
</dbReference>
<accession>A0AA88YQ47</accession>
<comment type="caution">
    <text evidence="10">The sequence shown here is derived from an EMBL/GenBank/DDBJ whole genome shotgun (WGS) entry which is preliminary data.</text>
</comment>
<evidence type="ECO:0000256" key="1">
    <source>
        <dbReference type="ARBA" id="ARBA00004141"/>
    </source>
</evidence>
<feature type="transmembrane region" description="Helical" evidence="8">
    <location>
        <begin position="1187"/>
        <end position="1206"/>
    </location>
</feature>
<evidence type="ECO:0000313" key="10">
    <source>
        <dbReference type="EMBL" id="KAK3103434.1"/>
    </source>
</evidence>
<feature type="domain" description="ABC transporter" evidence="9">
    <location>
        <begin position="497"/>
        <end position="730"/>
    </location>
</feature>
<dbReference type="Gene3D" id="3.40.50.300">
    <property type="entry name" value="P-loop containing nucleotide triphosphate hydrolases"/>
    <property type="match status" value="2"/>
</dbReference>
<dbReference type="GO" id="GO:0016020">
    <property type="term" value="C:membrane"/>
    <property type="evidence" value="ECO:0007669"/>
    <property type="project" value="UniProtKB-SubCell"/>
</dbReference>
<dbReference type="InterPro" id="IPR027417">
    <property type="entry name" value="P-loop_NTPase"/>
</dbReference>
<dbReference type="FunFam" id="3.40.50.300:FF:000933">
    <property type="entry name" value="ABC transporter A family member 7"/>
    <property type="match status" value="1"/>
</dbReference>
<dbReference type="PANTHER" id="PTHR19229">
    <property type="entry name" value="ATP-BINDING CASSETTE TRANSPORTER SUBFAMILY A ABCA"/>
    <property type="match status" value="1"/>
</dbReference>
<evidence type="ECO:0000256" key="3">
    <source>
        <dbReference type="ARBA" id="ARBA00022741"/>
    </source>
</evidence>
<evidence type="ECO:0000256" key="5">
    <source>
        <dbReference type="ARBA" id="ARBA00022989"/>
    </source>
</evidence>
<evidence type="ECO:0000256" key="7">
    <source>
        <dbReference type="SAM" id="MobiDB-lite"/>
    </source>
</evidence>
<dbReference type="GO" id="GO:0140359">
    <property type="term" value="F:ABC-type transporter activity"/>
    <property type="evidence" value="ECO:0007669"/>
    <property type="project" value="InterPro"/>
</dbReference>
<feature type="transmembrane region" description="Helical" evidence="8">
    <location>
        <begin position="1129"/>
        <end position="1155"/>
    </location>
</feature>
<name>A0AA88YQ47_PINIB</name>
<dbReference type="PANTHER" id="PTHR19229:SF250">
    <property type="entry name" value="ABC TRANSPORTER DOMAIN-CONTAINING PROTEIN-RELATED"/>
    <property type="match status" value="1"/>
</dbReference>
<dbReference type="PROSITE" id="PS00211">
    <property type="entry name" value="ABC_TRANSPORTER_1"/>
    <property type="match status" value="1"/>
</dbReference>
<feature type="transmembrane region" description="Helical" evidence="8">
    <location>
        <begin position="376"/>
        <end position="397"/>
    </location>
</feature>
<dbReference type="InterPro" id="IPR026082">
    <property type="entry name" value="ABCA"/>
</dbReference>
<comment type="subcellular location">
    <subcellularLocation>
        <location evidence="1">Membrane</location>
        <topology evidence="1">Multi-pass membrane protein</topology>
    </subcellularLocation>
</comment>
<dbReference type="SMART" id="SM00382">
    <property type="entry name" value="AAA"/>
    <property type="match status" value="2"/>
</dbReference>
<sequence length="1584" mass="178638">MWKNYTLQKRKKCVTAFEIIMPAFFAVILFLLRFAVDTKDVTDPSHWPSFKPNEVEFENASQFEEAKVEMLHYPNTQIIQRLLADALQFMPDPPHKVKVVKGFDSQEALLRYYELYYPKVKAAVVFDQSNKYNSTLPNDVHYTLRVAGRYPQDEWETANTFPFGQNPGYRTNATDGGYPGYQKTGFLAMQYAINKAIILTHNPSADFSNIQLSLKKMPYPPFRNDPLIELLQTQLPLFFLLGFILSAMQTTKNLVDEKQKKLKESMMMMGLDSFIYWLSWFVKSMIYLSIASALFTILFTTSTGNNGKVLNYTDASLFYCFLLLYSVSVVCFCFMISTFFKSANAAAYLGSMLFYLNYLPYDFLQQRYEIMTRSQKMIICILNNMGMAFGVNTIALYERTGEGAKWNNFINPAVVDDNFSLGDAMLMLVISSILYLLIFWYIGNVFPGEYGVPKPFYFPFTKSYWLGGEQSETQELHDVILESEHFEKEPTELKVGITVKNLRKVFGRGKKKKVAVDNTCLNMYEGQITALLGHNGAGKTTTMSLLSGFIPPTSGTARVNGYDIRKEIQNVRLSLGLCPQHNTLFDNLSVEEHLTFFAKLKGFPDEEVKRKVTEMMGVLGLTTMASKLSSSLSGGQKRKLSMGIALVAGPKVVFLDEPTSGMDPAARRQTWEILKKYKEGRTIVLCTHFMDEADILGDRIAIMAEGVVECCGSSLFLKKLYGAGYHLIMVKGRDCDVDMVTDLVKDHIPSAELESEISAELKYLLPFHESHKFVALFEALEETKEKLGLESYGTSATTMEEVFLKVGESAKQGSENVDNTSLQKQDTTSPRSENDENTKQTNGKNSPTTENENETYDLHENEVPLTSPDQQHFIAFNKNLKKNTGVKKILQQFWGMFVKKMIHTLRNRIICLIQLACPVVLTIFALSINKAVPHAKDEPALILNLDAFKDTVTFLSQDSSNAFVSNLASNYSNIFERERIAVEDTGSTDMDEYILSKAESLGIGSYKKRFAVAGDFKQDGSSFSVTAYFNGEPYHAISISLGYMMEAFLKYFTSAANSITTSNFPLPTPADESSKQKRVVTTIFGFVITFFILFGMTFLSTSFIIFIIKERSSGSKHIQKVSGASAYMYWCANFAWDIINYLLPVVLILVCFAVFDMKAYTGGLASMIAVFVLKVPDLNVPEFIGDVLDWLFMIFVPNYCLGRALLTFYSNFEYHEICTAMKYEEICPDPSIPFHACCPEKCGDRCLPFEDNYLAWKLPGAGRYCLFMVVQAVFYFTCVLLIEFRVFKKMFFLIKSKTSSAGSSLGVQEAEMYRLQDDDDVNDEKRRINETPIETLMNTDSLILQNLRKKYGPFEAVKDICVGIPVQECFGLLGQNGAGKTSTFKMLTGDTSIKSGDAFLDSFSIKYSLEEVHQRMGYCPQFDALIEQMTGRETLTMYARLRGVKEEQIKVVVNELLDTLMLRSYADKQTKTYSGGNKRKLSTAIALIGDPPFVLLDEPTTGMDPGARRQLWNVLSEVRASGRTLILTSHSMEECDALCTKIVIMVNGRFVCYGSPQHLKNKFGQGYTLTIRLKSNEDGAVASP</sequence>
<feature type="transmembrane region" description="Helical" evidence="8">
    <location>
        <begin position="316"/>
        <end position="340"/>
    </location>
</feature>
<evidence type="ECO:0000256" key="4">
    <source>
        <dbReference type="ARBA" id="ARBA00022840"/>
    </source>
</evidence>
<dbReference type="FunFam" id="3.40.50.300:FF:000327">
    <property type="entry name" value="ATP-binding cassette sub-family A member 3"/>
    <property type="match status" value="1"/>
</dbReference>
<dbReference type="InterPro" id="IPR056264">
    <property type="entry name" value="R2_ABCA1-4-like"/>
</dbReference>
<evidence type="ECO:0000259" key="9">
    <source>
        <dbReference type="PROSITE" id="PS50893"/>
    </source>
</evidence>
<feature type="transmembrane region" description="Helical" evidence="8">
    <location>
        <begin position="346"/>
        <end position="364"/>
    </location>
</feature>
<dbReference type="Proteomes" id="UP001186944">
    <property type="component" value="Unassembled WGS sequence"/>
</dbReference>
<reference evidence="10" key="1">
    <citation type="submission" date="2019-08" db="EMBL/GenBank/DDBJ databases">
        <title>The improved chromosome-level genome for the pearl oyster Pinctada fucata martensii using PacBio sequencing and Hi-C.</title>
        <authorList>
            <person name="Zheng Z."/>
        </authorList>
    </citation>
    <scope>NUCLEOTIDE SEQUENCE</scope>
    <source>
        <strain evidence="10">ZZ-2019</strain>
        <tissue evidence="10">Adductor muscle</tissue>
    </source>
</reference>
<dbReference type="GO" id="GO:0005319">
    <property type="term" value="F:lipid transporter activity"/>
    <property type="evidence" value="ECO:0007669"/>
    <property type="project" value="TreeGrafter"/>
</dbReference>
<feature type="transmembrane region" description="Helical" evidence="8">
    <location>
        <begin position="1261"/>
        <end position="1282"/>
    </location>
</feature>
<dbReference type="CDD" id="cd03263">
    <property type="entry name" value="ABC_subfamily_A"/>
    <property type="match status" value="2"/>
</dbReference>
<dbReference type="Pfam" id="PF00005">
    <property type="entry name" value="ABC_tran"/>
    <property type="match status" value="2"/>
</dbReference>
<feature type="transmembrane region" description="Helical" evidence="8">
    <location>
        <begin position="1083"/>
        <end position="1108"/>
    </location>
</feature>
<evidence type="ECO:0000313" key="11">
    <source>
        <dbReference type="Proteomes" id="UP001186944"/>
    </source>
</evidence>
<protein>
    <recommendedName>
        <fullName evidence="9">ABC transporter domain-containing protein</fullName>
    </recommendedName>
</protein>
<dbReference type="InterPro" id="IPR003439">
    <property type="entry name" value="ABC_transporter-like_ATP-bd"/>
</dbReference>
<feature type="transmembrane region" description="Helical" evidence="8">
    <location>
        <begin position="424"/>
        <end position="442"/>
    </location>
</feature>
<feature type="compositionally biased region" description="Polar residues" evidence="7">
    <location>
        <begin position="811"/>
        <end position="831"/>
    </location>
</feature>
<dbReference type="InterPro" id="IPR017871">
    <property type="entry name" value="ABC_transporter-like_CS"/>
</dbReference>
<dbReference type="Pfam" id="PF12698">
    <property type="entry name" value="ABC2_membrane_3"/>
    <property type="match status" value="2"/>
</dbReference>
<proteinExistence type="predicted"/>
<feature type="compositionally biased region" description="Polar residues" evidence="7">
    <location>
        <begin position="839"/>
        <end position="850"/>
    </location>
</feature>
<dbReference type="GO" id="GO:0005524">
    <property type="term" value="F:ATP binding"/>
    <property type="evidence" value="ECO:0007669"/>
    <property type="project" value="UniProtKB-KW"/>
</dbReference>
<feature type="transmembrane region" description="Helical" evidence="8">
    <location>
        <begin position="285"/>
        <end position="304"/>
    </location>
</feature>
<keyword evidence="11" id="KW-1185">Reference proteome</keyword>
<dbReference type="InterPro" id="IPR003593">
    <property type="entry name" value="AAA+_ATPase"/>
</dbReference>
<gene>
    <name evidence="10" type="ORF">FSP39_019190</name>
</gene>
<dbReference type="Pfam" id="PF23321">
    <property type="entry name" value="R1_ABCA1"/>
    <property type="match status" value="1"/>
</dbReference>
<dbReference type="SUPFAM" id="SSF52540">
    <property type="entry name" value="P-loop containing nucleoside triphosphate hydrolases"/>
    <property type="match status" value="2"/>
</dbReference>
<keyword evidence="5 8" id="KW-1133">Transmembrane helix</keyword>
<evidence type="ECO:0000256" key="6">
    <source>
        <dbReference type="ARBA" id="ARBA00023136"/>
    </source>
</evidence>
<feature type="transmembrane region" description="Helical" evidence="8">
    <location>
        <begin position="12"/>
        <end position="36"/>
    </location>
</feature>
<dbReference type="GO" id="GO:0016887">
    <property type="term" value="F:ATP hydrolysis activity"/>
    <property type="evidence" value="ECO:0007669"/>
    <property type="project" value="InterPro"/>
</dbReference>
<dbReference type="InterPro" id="IPR013525">
    <property type="entry name" value="ABC2_TM"/>
</dbReference>
<keyword evidence="4" id="KW-0067">ATP-binding</keyword>
<keyword evidence="6 8" id="KW-0472">Membrane</keyword>
<feature type="region of interest" description="Disordered" evidence="7">
    <location>
        <begin position="810"/>
        <end position="853"/>
    </location>
</feature>
<feature type="domain" description="ABC transporter" evidence="9">
    <location>
        <begin position="1342"/>
        <end position="1572"/>
    </location>
</feature>
<keyword evidence="3" id="KW-0547">Nucleotide-binding</keyword>
<organism evidence="10 11">
    <name type="scientific">Pinctada imbricata</name>
    <name type="common">Atlantic pearl-oyster</name>
    <name type="synonym">Pinctada martensii</name>
    <dbReference type="NCBI Taxonomy" id="66713"/>
    <lineage>
        <taxon>Eukaryota</taxon>
        <taxon>Metazoa</taxon>
        <taxon>Spiralia</taxon>
        <taxon>Lophotrochozoa</taxon>
        <taxon>Mollusca</taxon>
        <taxon>Bivalvia</taxon>
        <taxon>Autobranchia</taxon>
        <taxon>Pteriomorphia</taxon>
        <taxon>Pterioida</taxon>
        <taxon>Pterioidea</taxon>
        <taxon>Pteriidae</taxon>
        <taxon>Pinctada</taxon>
    </lineage>
</organism>
<keyword evidence="2 8" id="KW-0812">Transmembrane</keyword>
<dbReference type="EMBL" id="VSWD01000005">
    <property type="protein sequence ID" value="KAK3103434.1"/>
    <property type="molecule type" value="Genomic_DNA"/>
</dbReference>
<feature type="transmembrane region" description="Helical" evidence="8">
    <location>
        <begin position="909"/>
        <end position="928"/>
    </location>
</feature>
<evidence type="ECO:0000256" key="2">
    <source>
        <dbReference type="ARBA" id="ARBA00022692"/>
    </source>
</evidence>